<dbReference type="Gene3D" id="1.20.1070.10">
    <property type="entry name" value="Rhodopsin 7-helix transmembrane proteins"/>
    <property type="match status" value="1"/>
</dbReference>
<keyword evidence="6 7" id="KW-0472">Membrane</keyword>
<dbReference type="InterPro" id="IPR008568">
    <property type="entry name" value="EMC3"/>
</dbReference>
<dbReference type="PANTHER" id="PTHR13116:SF5">
    <property type="entry name" value="ER MEMBRANE PROTEIN COMPLEX SUBUNIT 3"/>
    <property type="match status" value="1"/>
</dbReference>
<dbReference type="GO" id="GO:0004930">
    <property type="term" value="F:G protein-coupled receptor activity"/>
    <property type="evidence" value="ECO:0007669"/>
    <property type="project" value="InterPro"/>
</dbReference>
<keyword evidence="5 7" id="KW-1133">Transmembrane helix</keyword>
<gene>
    <name evidence="9" type="ORF">A3Q56_00511</name>
</gene>
<proteinExistence type="inferred from homology"/>
<dbReference type="Pfam" id="PF00001">
    <property type="entry name" value="7tm_1"/>
    <property type="match status" value="1"/>
</dbReference>
<dbReference type="PANTHER" id="PTHR13116">
    <property type="entry name" value="ER MEMBRANE PROTEIN COMPLEX SUBUNIT 3"/>
    <property type="match status" value="1"/>
</dbReference>
<dbReference type="Pfam" id="PF01956">
    <property type="entry name" value="EMC3_TMCO1"/>
    <property type="match status" value="1"/>
</dbReference>
<sequence length="319" mass="37335">MLSNLTLTVKENILLFYRFNHDYYSMENYKIILISIIFGILTLVGCIENGYSLYIILSRKKLRTLKNIFIGNLAFTDIFMCSIVEPFNIYQMIVNQWEFGFIMCKTSKTGELEMTKDIYLDKNIQIWALFPITLVTLLFSVIRHYATFLFTNKSPDNLKQIHDTQVVNRCQTLRKNFGYIPKRAFLMRLDYFALREDAYLKLKQKNSENPTPQDPMAMMDMMKGNFFNIFSMIVIGGWVNWVSSISWCFLNFFGLRSAQNLLLNEKSDSSMMPMPGAPMSGMQDMTKAYKSESEALTLICHKWKLDNIVDEVIDRFEKK</sequence>
<dbReference type="InterPro" id="IPR017452">
    <property type="entry name" value="GPCR_Rhodpsn_7TM"/>
</dbReference>
<keyword evidence="4 7" id="KW-0812">Transmembrane</keyword>
<evidence type="ECO:0000256" key="3">
    <source>
        <dbReference type="ARBA" id="ARBA00020822"/>
    </source>
</evidence>
<evidence type="ECO:0000256" key="1">
    <source>
        <dbReference type="ARBA" id="ARBA00004141"/>
    </source>
</evidence>
<dbReference type="InterPro" id="IPR002809">
    <property type="entry name" value="EMC3/TMCO1"/>
</dbReference>
<evidence type="ECO:0000256" key="7">
    <source>
        <dbReference type="SAM" id="Phobius"/>
    </source>
</evidence>
<dbReference type="PROSITE" id="PS50262">
    <property type="entry name" value="G_PROTEIN_RECEP_F1_2"/>
    <property type="match status" value="1"/>
</dbReference>
<reference evidence="9 10" key="1">
    <citation type="submission" date="2016-04" db="EMBL/GenBank/DDBJ databases">
        <title>The genome of Intoshia linei affirms orthonectids as highly simplified spiralians.</title>
        <authorList>
            <person name="Mikhailov K.V."/>
            <person name="Slusarev G.S."/>
            <person name="Nikitin M.A."/>
            <person name="Logacheva M.D."/>
            <person name="Penin A."/>
            <person name="Aleoshin V."/>
            <person name="Panchin Y.V."/>
        </authorList>
    </citation>
    <scope>NUCLEOTIDE SEQUENCE [LARGE SCALE GENOMIC DNA]</scope>
    <source>
        <strain evidence="9">Intl2013</strain>
        <tissue evidence="9">Whole animal</tissue>
    </source>
</reference>
<protein>
    <recommendedName>
        <fullName evidence="3">ER membrane protein complex subunit 3</fullName>
    </recommendedName>
</protein>
<organism evidence="9 10">
    <name type="scientific">Intoshia linei</name>
    <dbReference type="NCBI Taxonomy" id="1819745"/>
    <lineage>
        <taxon>Eukaryota</taxon>
        <taxon>Metazoa</taxon>
        <taxon>Spiralia</taxon>
        <taxon>Lophotrochozoa</taxon>
        <taxon>Mesozoa</taxon>
        <taxon>Orthonectida</taxon>
        <taxon>Rhopaluridae</taxon>
        <taxon>Intoshia</taxon>
    </lineage>
</organism>
<evidence type="ECO:0000256" key="2">
    <source>
        <dbReference type="ARBA" id="ARBA00005376"/>
    </source>
</evidence>
<dbReference type="InterPro" id="IPR000276">
    <property type="entry name" value="GPCR_Rhodpsn"/>
</dbReference>
<dbReference type="SUPFAM" id="SSF81321">
    <property type="entry name" value="Family A G protein-coupled receptor-like"/>
    <property type="match status" value="1"/>
</dbReference>
<accession>A0A177BC01</accession>
<dbReference type="GO" id="GO:0072546">
    <property type="term" value="C:EMC complex"/>
    <property type="evidence" value="ECO:0007669"/>
    <property type="project" value="TreeGrafter"/>
</dbReference>
<keyword evidence="10" id="KW-1185">Reference proteome</keyword>
<dbReference type="AlphaFoldDB" id="A0A177BC01"/>
<evidence type="ECO:0000259" key="8">
    <source>
        <dbReference type="PROSITE" id="PS50262"/>
    </source>
</evidence>
<dbReference type="GO" id="GO:0034975">
    <property type="term" value="P:protein folding in endoplasmic reticulum"/>
    <property type="evidence" value="ECO:0007669"/>
    <property type="project" value="TreeGrafter"/>
</dbReference>
<comment type="subcellular location">
    <subcellularLocation>
        <location evidence="1">Membrane</location>
        <topology evidence="1">Multi-pass membrane protein</topology>
    </subcellularLocation>
</comment>
<evidence type="ECO:0000256" key="5">
    <source>
        <dbReference type="ARBA" id="ARBA00022989"/>
    </source>
</evidence>
<feature type="transmembrane region" description="Helical" evidence="7">
    <location>
        <begin position="226"/>
        <end position="253"/>
    </location>
</feature>
<name>A0A177BC01_9BILA</name>
<feature type="transmembrane region" description="Helical" evidence="7">
    <location>
        <begin position="124"/>
        <end position="142"/>
    </location>
</feature>
<dbReference type="SMART" id="SM01415">
    <property type="entry name" value="DUF106"/>
    <property type="match status" value="1"/>
</dbReference>
<comment type="caution">
    <text evidence="9">The sequence shown here is derived from an EMBL/GenBank/DDBJ whole genome shotgun (WGS) entry which is preliminary data.</text>
</comment>
<evidence type="ECO:0000256" key="4">
    <source>
        <dbReference type="ARBA" id="ARBA00022692"/>
    </source>
</evidence>
<feature type="transmembrane region" description="Helical" evidence="7">
    <location>
        <begin position="31"/>
        <end position="57"/>
    </location>
</feature>
<evidence type="ECO:0000256" key="6">
    <source>
        <dbReference type="ARBA" id="ARBA00023136"/>
    </source>
</evidence>
<feature type="domain" description="G-protein coupled receptors family 1 profile" evidence="8">
    <location>
        <begin position="48"/>
        <end position="105"/>
    </location>
</feature>
<feature type="transmembrane region" description="Helical" evidence="7">
    <location>
        <begin position="69"/>
        <end position="90"/>
    </location>
</feature>
<evidence type="ECO:0000313" key="10">
    <source>
        <dbReference type="Proteomes" id="UP000078046"/>
    </source>
</evidence>
<dbReference type="OrthoDB" id="6745403at2759"/>
<comment type="similarity">
    <text evidence="2">Belongs to the EMC3 family.</text>
</comment>
<dbReference type="EMBL" id="LWCA01000028">
    <property type="protein sequence ID" value="OAF71725.1"/>
    <property type="molecule type" value="Genomic_DNA"/>
</dbReference>
<dbReference type="Proteomes" id="UP000078046">
    <property type="component" value="Unassembled WGS sequence"/>
</dbReference>
<evidence type="ECO:0000313" key="9">
    <source>
        <dbReference type="EMBL" id="OAF71725.1"/>
    </source>
</evidence>